<reference evidence="3 4" key="1">
    <citation type="journal article" date="2014" name="BMC Genomics">
        <title>Comparison of environmental and isolate Sulfobacillus genomes reveals diverse carbon, sulfur, nitrogen, and hydrogen metabolisms.</title>
        <authorList>
            <person name="Justice N.B."/>
            <person name="Norman A."/>
            <person name="Brown C.T."/>
            <person name="Singh A."/>
            <person name="Thomas B.C."/>
            <person name="Banfield J.F."/>
        </authorList>
    </citation>
    <scope>NUCLEOTIDE SEQUENCE [LARGE SCALE GENOMIC DNA]</scope>
    <source>
        <strain evidence="3">AMDSBA3</strain>
    </source>
</reference>
<dbReference type="EMBL" id="PXYV01000023">
    <property type="protein sequence ID" value="PSR22021.1"/>
    <property type="molecule type" value="Genomic_DNA"/>
</dbReference>
<dbReference type="AlphaFoldDB" id="A0A2T2WIF7"/>
<dbReference type="Proteomes" id="UP000241848">
    <property type="component" value="Unassembled WGS sequence"/>
</dbReference>
<protein>
    <recommendedName>
        <fullName evidence="2">DUF58 domain-containing protein</fullName>
    </recommendedName>
</protein>
<evidence type="ECO:0000313" key="4">
    <source>
        <dbReference type="Proteomes" id="UP000241848"/>
    </source>
</evidence>
<feature type="domain" description="DUF58" evidence="2">
    <location>
        <begin position="196"/>
        <end position="308"/>
    </location>
</feature>
<evidence type="ECO:0000313" key="3">
    <source>
        <dbReference type="EMBL" id="PSR22021.1"/>
    </source>
</evidence>
<organism evidence="3 4">
    <name type="scientific">Sulfobacillus acidophilus</name>
    <dbReference type="NCBI Taxonomy" id="53633"/>
    <lineage>
        <taxon>Bacteria</taxon>
        <taxon>Bacillati</taxon>
        <taxon>Bacillota</taxon>
        <taxon>Clostridia</taxon>
        <taxon>Eubacteriales</taxon>
        <taxon>Clostridiales Family XVII. Incertae Sedis</taxon>
        <taxon>Sulfobacillus</taxon>
    </lineage>
</organism>
<accession>A0A2T2WIF7</accession>
<evidence type="ECO:0000259" key="2">
    <source>
        <dbReference type="Pfam" id="PF01882"/>
    </source>
</evidence>
<feature type="transmembrane region" description="Helical" evidence="1">
    <location>
        <begin position="5"/>
        <end position="22"/>
    </location>
</feature>
<dbReference type="PANTHER" id="PTHR34351:SF2">
    <property type="entry name" value="DUF58 DOMAIN-CONTAINING PROTEIN"/>
    <property type="match status" value="1"/>
</dbReference>
<dbReference type="PANTHER" id="PTHR34351">
    <property type="entry name" value="SLR1927 PROTEIN-RELATED"/>
    <property type="match status" value="1"/>
</dbReference>
<keyword evidence="1" id="KW-0472">Membrane</keyword>
<sequence>MNPRTVWVLVISTFLVVILYAISQGGLLAWHLFGFLAVVIGLGLLMQLSPMHRIRVTRTVTPGPYYAGQSLIMTLNVSCSTRWLWPYVMIQDELPEELGLMDPTFIVHRLPPRGTSLSYQIPDLKRGVWDLKQVRLSTGDPFGLFRHSLTVDIPQKLVVWPKIVSLSASQLSALFWQGTNPARHLTRQHATYLRGVRDYVAGDRLSHVHWKTSARTGVFKVKQFEPQTLPQCTIVLDRACQFSPQEWEIALSVAASFVSQALQSKDAIGLMALDVPRAKVGPATGPSPFAAMMNFLSTLPYTTTTNATVEAGVKDMARRVIITTAERVQVWQNLRDGLVVIGPGALQDLDDLPHYLNGAPSMHRGPS</sequence>
<keyword evidence="1" id="KW-1133">Transmembrane helix</keyword>
<dbReference type="InterPro" id="IPR002881">
    <property type="entry name" value="DUF58"/>
</dbReference>
<gene>
    <name evidence="3" type="ORF">C7B45_08450</name>
</gene>
<feature type="transmembrane region" description="Helical" evidence="1">
    <location>
        <begin position="28"/>
        <end position="48"/>
    </location>
</feature>
<dbReference type="Pfam" id="PF01882">
    <property type="entry name" value="DUF58"/>
    <property type="match status" value="1"/>
</dbReference>
<comment type="caution">
    <text evidence="3">The sequence shown here is derived from an EMBL/GenBank/DDBJ whole genome shotgun (WGS) entry which is preliminary data.</text>
</comment>
<keyword evidence="1" id="KW-0812">Transmembrane</keyword>
<evidence type="ECO:0000256" key="1">
    <source>
        <dbReference type="SAM" id="Phobius"/>
    </source>
</evidence>
<proteinExistence type="predicted"/>
<name>A0A2T2WIF7_9FIRM</name>